<protein>
    <submittedName>
        <fullName evidence="1">Uncharacterized protein</fullName>
    </submittedName>
</protein>
<name>A0ACD3RWV7_LARCR</name>
<dbReference type="EMBL" id="CM011674">
    <property type="protein sequence ID" value="TMS23969.1"/>
    <property type="molecule type" value="Genomic_DNA"/>
</dbReference>
<evidence type="ECO:0000313" key="2">
    <source>
        <dbReference type="Proteomes" id="UP000793456"/>
    </source>
</evidence>
<proteinExistence type="predicted"/>
<accession>A0ACD3RWV7</accession>
<dbReference type="Proteomes" id="UP000793456">
    <property type="component" value="Chromosome I"/>
</dbReference>
<comment type="caution">
    <text evidence="1">The sequence shown here is derived from an EMBL/GenBank/DDBJ whole genome shotgun (WGS) entry which is preliminary data.</text>
</comment>
<evidence type="ECO:0000313" key="1">
    <source>
        <dbReference type="EMBL" id="TMS23969.1"/>
    </source>
</evidence>
<organism evidence="1 2">
    <name type="scientific">Larimichthys crocea</name>
    <name type="common">Large yellow croaker</name>
    <name type="synonym">Pseudosciaena crocea</name>
    <dbReference type="NCBI Taxonomy" id="215358"/>
    <lineage>
        <taxon>Eukaryota</taxon>
        <taxon>Metazoa</taxon>
        <taxon>Chordata</taxon>
        <taxon>Craniata</taxon>
        <taxon>Vertebrata</taxon>
        <taxon>Euteleostomi</taxon>
        <taxon>Actinopterygii</taxon>
        <taxon>Neopterygii</taxon>
        <taxon>Teleostei</taxon>
        <taxon>Neoteleostei</taxon>
        <taxon>Acanthomorphata</taxon>
        <taxon>Eupercaria</taxon>
        <taxon>Sciaenidae</taxon>
        <taxon>Larimichthys</taxon>
    </lineage>
</organism>
<gene>
    <name evidence="1" type="ORF">E3U43_009275</name>
</gene>
<sequence>MMLGHLGLSGLTQEDVGDPDNIRKHQNLGQPQQDMGDILQQIMAITDESLDEAQARKHALNCHRMKPALFSVLCEIKERTALSIRGIQEEDGPDPQIMRLDNMLLAEGVAGPERGGASAAAAVAVAAGTAPNDGLQHTEYREKLAQIRQMYHSELEKYEQACNEFTDHVMNLLREQSRTRPVSPKEIERMVGIIHRKFSTIQMQLKQSTCEAVMILRSRFLDARRKRRNFSKQAAEILNEYFYSHLANPYPSEEAKEELAKKCSITVSQEDIQPRVTLLTGGNEDLAWRNSLPSSRSPLAGQAPVVSVEPRTATVRQGETVSFRCQVSGGAPIEWKRANNQALQDNVKLGPGGSVLTVANARPGNQGQYRCTASNSAGRGSATAVLNVKFAPKVRLTPAGPLLVRIGEPVSVECRATGRPRPTLTWKRQGSTLQLFTTDTNDVNTIQWPAVHPEDSGVYICQAENTEGMTEVKIEITVEGGLGAPVASVSTTEMTVVEGHTVTMSCQATGSPTPVITWSKLRAPLPWKHTMVDGVLTLTSVGRQDSGQYICNATNIHGYSEAYTQMEVESPPYATSLPDQARLQPGDALRLQCLAHGSHPIRFEWSRVGRASLPAGAQTTKDGKLLIAHARLSDSGTYKCVATNHIGSSEAVAKVIIKGLLCMLGKCFCDCEEGFIAEGSKCIDEDECVSNVNLCGNYSTCTNTQGSFKCQCLDGYKDTGGKVTFAGDGQCKDINECTDNRDICGQGGNCSNLIGSYQCTCHSGYTNDSKSSHGHCIDINECTNNSDICGQGGNCSNLHGTYQCICHSGYTNDSKSSHGHCIELDCDKGTSGPTPSLGGLADILLMMKNNCLALSNPGEVKGDGEALLERPNAILSPGQLNNSEYVTGLLGTVENAIMLIGPQLKANSNKIETTETEAEIAVQRGKTRPTGSIHLTNENAELHTDWTTAAGTGSYSGIALAALLTYKNLETSVNRSFENLTGFEEDGVNPTFNIFSKVVSVVVSNPSTQNLSHPVKITFRHLQDKKESDEEMKMKYICAYWTEEGTWSKTVANKRATPAHILCVYVII</sequence>
<reference evidence="1" key="1">
    <citation type="submission" date="2018-11" db="EMBL/GenBank/DDBJ databases">
        <title>The sequence and de novo assembly of Larimichthys crocea genome using PacBio and Hi-C technologies.</title>
        <authorList>
            <person name="Xu P."/>
            <person name="Chen B."/>
            <person name="Zhou Z."/>
            <person name="Ke Q."/>
            <person name="Wu Y."/>
            <person name="Bai H."/>
            <person name="Pu F."/>
        </authorList>
    </citation>
    <scope>NUCLEOTIDE SEQUENCE</scope>
    <source>
        <tissue evidence="1">Muscle</tissue>
    </source>
</reference>
<keyword evidence="2" id="KW-1185">Reference proteome</keyword>